<keyword evidence="3" id="KW-1185">Reference proteome</keyword>
<dbReference type="OrthoDB" id="288942at2759"/>
<dbReference type="EMBL" id="KV441554">
    <property type="protein sequence ID" value="OAG03509.1"/>
    <property type="molecule type" value="Genomic_DNA"/>
</dbReference>
<evidence type="ECO:0008006" key="4">
    <source>
        <dbReference type="Google" id="ProtNLM"/>
    </source>
</evidence>
<dbReference type="GeneID" id="28768487"/>
<evidence type="ECO:0000313" key="2">
    <source>
        <dbReference type="EMBL" id="OAG03509.1"/>
    </source>
</evidence>
<organism evidence="2 3">
    <name type="scientific">Paraphaeosphaeria sporulosa</name>
    <dbReference type="NCBI Taxonomy" id="1460663"/>
    <lineage>
        <taxon>Eukaryota</taxon>
        <taxon>Fungi</taxon>
        <taxon>Dikarya</taxon>
        <taxon>Ascomycota</taxon>
        <taxon>Pezizomycotina</taxon>
        <taxon>Dothideomycetes</taxon>
        <taxon>Pleosporomycetidae</taxon>
        <taxon>Pleosporales</taxon>
        <taxon>Massarineae</taxon>
        <taxon>Didymosphaeriaceae</taxon>
        <taxon>Paraphaeosphaeria</taxon>
    </lineage>
</organism>
<name>A0A177C9J4_9PLEO</name>
<reference evidence="2 3" key="1">
    <citation type="submission" date="2016-05" db="EMBL/GenBank/DDBJ databases">
        <title>Comparative analysis of secretome profiles of manganese(II)-oxidizing ascomycete fungi.</title>
        <authorList>
            <consortium name="DOE Joint Genome Institute"/>
            <person name="Zeiner C.A."/>
            <person name="Purvine S.O."/>
            <person name="Zink E.M."/>
            <person name="Wu S."/>
            <person name="Pasa-Tolic L."/>
            <person name="Chaput D.L."/>
            <person name="Haridas S."/>
            <person name="Grigoriev I.V."/>
            <person name="Santelli C.M."/>
            <person name="Hansel C.M."/>
        </authorList>
    </citation>
    <scope>NUCLEOTIDE SEQUENCE [LARGE SCALE GENOMIC DNA]</scope>
    <source>
        <strain evidence="2 3">AP3s5-JAC2a</strain>
    </source>
</reference>
<feature type="region of interest" description="Disordered" evidence="1">
    <location>
        <begin position="1"/>
        <end position="26"/>
    </location>
</feature>
<dbReference type="AlphaFoldDB" id="A0A177C9J4"/>
<evidence type="ECO:0000256" key="1">
    <source>
        <dbReference type="SAM" id="MobiDB-lite"/>
    </source>
</evidence>
<dbReference type="Proteomes" id="UP000077069">
    <property type="component" value="Unassembled WGS sequence"/>
</dbReference>
<dbReference type="STRING" id="1460663.A0A177C9J4"/>
<protein>
    <recommendedName>
        <fullName evidence="4">F-box domain-containing protein</fullName>
    </recommendedName>
</protein>
<gene>
    <name evidence="2" type="ORF">CC84DRAFT_1260655</name>
</gene>
<proteinExistence type="predicted"/>
<evidence type="ECO:0000313" key="3">
    <source>
        <dbReference type="Proteomes" id="UP000077069"/>
    </source>
</evidence>
<dbReference type="RefSeq" id="XP_018033874.1">
    <property type="nucleotide sequence ID" value="XM_018185001.1"/>
</dbReference>
<sequence length="478" mass="54461">MSIPFRSRNRAPPPLPPRKPSNLRSTHDSRRAKYICSCGANNKANACTCTTCQSLLRNHDSPCVYQGRCVEPLAWHIEHEPVLNQAHCPLYSVIPKELRDLIFMYALTDSKAHSFESIVHRNARRFRMRMIGTRRNDIATDLLLTCRAVYHETWMLPLSLNPYILYSLGEHHRIPYEPRGLPYPWQVALIQSLDITVQQYLLEGKAPGFPNSLQNNLHGPSGWQPEARHRGIYVAPGNFRHEIVGSTENLASLSMLKPCFKSFCCVPSEEGLDRHFLSHLLGKATIESRGISGLHLPWSSAMRVAQARPIVHLTLRIESSDWWAWTDSPTSTDPTHHLGLDPNVGDGILARRPTAALMRELANRRRSGNHPPTFADEDPDRSPGWAATIGRMPDLKCLELVLETFTEKRAQLEQVVEAAKTWRFPIKNASYELIWDGHVDHSGWSLGDSRPEVPNEEWHRRSNAFDVRIIRFTRKRTA</sequence>
<dbReference type="InParanoid" id="A0A177C9J4"/>
<accession>A0A177C9J4</accession>